<evidence type="ECO:0000256" key="1">
    <source>
        <dbReference type="ARBA" id="ARBA00022538"/>
    </source>
</evidence>
<evidence type="ECO:0000259" key="3">
    <source>
        <dbReference type="PROSITE" id="PS51201"/>
    </source>
</evidence>
<reference evidence="5" key="2">
    <citation type="submission" date="2020-02" db="EMBL/GenBank/DDBJ databases">
        <authorList>
            <person name="Littmann E."/>
            <person name="Sorbara M."/>
        </authorList>
    </citation>
    <scope>NUCLEOTIDE SEQUENCE</scope>
    <source>
        <strain evidence="5">MSK.1.17</strain>
    </source>
</reference>
<dbReference type="RefSeq" id="WP_165642325.1">
    <property type="nucleotide sequence ID" value="NZ_BAABZL010000001.1"/>
</dbReference>
<dbReference type="InterPro" id="IPR050721">
    <property type="entry name" value="Trk_Ktr_HKT_K-transport"/>
</dbReference>
<dbReference type="Proteomes" id="UP001299608">
    <property type="component" value="Unassembled WGS sequence"/>
</dbReference>
<dbReference type="SUPFAM" id="SSF51735">
    <property type="entry name" value="NAD(P)-binding Rossmann-fold domains"/>
    <property type="match status" value="1"/>
</dbReference>
<evidence type="ECO:0000313" key="4">
    <source>
        <dbReference type="EMBL" id="MCG4743845.1"/>
    </source>
</evidence>
<dbReference type="InterPro" id="IPR003148">
    <property type="entry name" value="RCK_N"/>
</dbReference>
<gene>
    <name evidence="5" type="ORF">G5B36_15265</name>
    <name evidence="4" type="ORF">L0N08_00290</name>
</gene>
<comment type="caution">
    <text evidence="4">The sequence shown here is derived from an EMBL/GenBank/DDBJ whole genome shotgun (WGS) entry which is preliminary data.</text>
</comment>
<keyword evidence="2" id="KW-0630">Potassium</keyword>
<keyword evidence="6" id="KW-1185">Reference proteome</keyword>
<dbReference type="GeneID" id="97204078"/>
<organism evidence="4 7">
    <name type="scientific">Enterocloster aldenensis</name>
    <dbReference type="NCBI Taxonomy" id="358742"/>
    <lineage>
        <taxon>Bacteria</taxon>
        <taxon>Bacillati</taxon>
        <taxon>Bacillota</taxon>
        <taxon>Clostridia</taxon>
        <taxon>Lachnospirales</taxon>
        <taxon>Lachnospiraceae</taxon>
        <taxon>Enterocloster</taxon>
    </lineage>
</organism>
<dbReference type="PROSITE" id="PS51201">
    <property type="entry name" value="RCK_N"/>
    <property type="match status" value="1"/>
</dbReference>
<reference evidence="5 6" key="1">
    <citation type="journal article" date="2020" name="Cell Host Microbe">
        <title>Functional and Genomic Variation between Human-Derived Isolates of Lachnospiraceae Reveals Inter- and Intra-Species Diversity.</title>
        <authorList>
            <person name="Sorbara M.T."/>
            <person name="Littmann E.R."/>
            <person name="Fontana E."/>
            <person name="Moody T.U."/>
            <person name="Kohout C.E."/>
            <person name="Gjonbalaj M."/>
            <person name="Eaton V."/>
            <person name="Seok R."/>
            <person name="Leiner I.M."/>
            <person name="Pamer E.G."/>
        </authorList>
    </citation>
    <scope>NUCLEOTIDE SEQUENCE [LARGE SCALE GENOMIC DNA]</scope>
    <source>
        <strain evidence="5 6">MSK.1.17</strain>
    </source>
</reference>
<keyword evidence="1" id="KW-0813">Transport</keyword>
<evidence type="ECO:0000313" key="6">
    <source>
        <dbReference type="Proteomes" id="UP000669239"/>
    </source>
</evidence>
<evidence type="ECO:0000313" key="7">
    <source>
        <dbReference type="Proteomes" id="UP001299608"/>
    </source>
</evidence>
<accession>A0AAW5BP62</accession>
<evidence type="ECO:0000313" key="5">
    <source>
        <dbReference type="EMBL" id="NSJ50049.1"/>
    </source>
</evidence>
<name>A0AAW5BP62_9FIRM</name>
<dbReference type="AlphaFoldDB" id="A0AAW5BP62"/>
<dbReference type="Pfam" id="PF02254">
    <property type="entry name" value="TrkA_N"/>
    <property type="match status" value="1"/>
</dbReference>
<dbReference type="PANTHER" id="PTHR43833">
    <property type="entry name" value="POTASSIUM CHANNEL PROTEIN 2-RELATED-RELATED"/>
    <property type="match status" value="1"/>
</dbReference>
<keyword evidence="1" id="KW-0633">Potassium transport</keyword>
<dbReference type="InterPro" id="IPR006036">
    <property type="entry name" value="K_uptake_TrkA"/>
</dbReference>
<dbReference type="EMBL" id="JAKNGE010000001">
    <property type="protein sequence ID" value="MCG4743845.1"/>
    <property type="molecule type" value="Genomic_DNA"/>
</dbReference>
<dbReference type="PRINTS" id="PR00335">
    <property type="entry name" value="KUPTAKETRKA"/>
</dbReference>
<reference evidence="4" key="3">
    <citation type="submission" date="2022-01" db="EMBL/GenBank/DDBJ databases">
        <title>Collection of gut derived symbiotic bacterial strains cultured from healthy donors.</title>
        <authorList>
            <person name="Lin H."/>
            <person name="Kohout C."/>
            <person name="Waligurski E."/>
            <person name="Pamer E.G."/>
        </authorList>
    </citation>
    <scope>NUCLEOTIDE SEQUENCE</scope>
    <source>
        <strain evidence="4">DFI.6.55</strain>
    </source>
</reference>
<proteinExistence type="predicted"/>
<sequence>MLFHKSKGIIIVGCSPFGAALANTLYNKGHKVVVLDKDRESFRYLPDGFGGAEMEGDPTDPKVLKEAGIERAGMFIAATQDDNSNLLISQIASHIFQVDQVYARLDDTSRSRLIRDTPIKPICVYNLSVDDYLNLAESVCQEVAV</sequence>
<dbReference type="Proteomes" id="UP000669239">
    <property type="component" value="Unassembled WGS sequence"/>
</dbReference>
<dbReference type="InterPro" id="IPR036291">
    <property type="entry name" value="NAD(P)-bd_dom_sf"/>
</dbReference>
<dbReference type="Gene3D" id="3.40.50.720">
    <property type="entry name" value="NAD(P)-binding Rossmann-like Domain"/>
    <property type="match status" value="1"/>
</dbReference>
<dbReference type="GO" id="GO:0015079">
    <property type="term" value="F:potassium ion transmembrane transporter activity"/>
    <property type="evidence" value="ECO:0007669"/>
    <property type="project" value="InterPro"/>
</dbReference>
<evidence type="ECO:0000256" key="2">
    <source>
        <dbReference type="ARBA" id="ARBA00022958"/>
    </source>
</evidence>
<protein>
    <submittedName>
        <fullName evidence="4">TrkA family potassium uptake protein</fullName>
    </submittedName>
</protein>
<dbReference type="GO" id="GO:0005886">
    <property type="term" value="C:plasma membrane"/>
    <property type="evidence" value="ECO:0007669"/>
    <property type="project" value="InterPro"/>
</dbReference>
<dbReference type="EMBL" id="JAAITT010000021">
    <property type="protein sequence ID" value="NSJ50049.1"/>
    <property type="molecule type" value="Genomic_DNA"/>
</dbReference>
<keyword evidence="1" id="KW-0406">Ion transport</keyword>
<feature type="domain" description="RCK N-terminal" evidence="3">
    <location>
        <begin position="6"/>
        <end position="126"/>
    </location>
</feature>